<dbReference type="Pfam" id="PF00378">
    <property type="entry name" value="ECH_1"/>
    <property type="match status" value="1"/>
</dbReference>
<accession>A0A7X1ZCA9</accession>
<dbReference type="GO" id="GO:0016853">
    <property type="term" value="F:isomerase activity"/>
    <property type="evidence" value="ECO:0007669"/>
    <property type="project" value="UniProtKB-KW"/>
</dbReference>
<dbReference type="InterPro" id="IPR051683">
    <property type="entry name" value="Enoyl-CoA_Hydratase/Isomerase"/>
</dbReference>
<protein>
    <submittedName>
        <fullName evidence="2">Enoyl-CoA hydratase/isomerase</fullName>
    </submittedName>
</protein>
<dbReference type="OrthoDB" id="9795613at2"/>
<dbReference type="RefSeq" id="WP_153341440.1">
    <property type="nucleotide sequence ID" value="NZ_WIVE01000007.1"/>
</dbReference>
<dbReference type="InterPro" id="IPR029045">
    <property type="entry name" value="ClpP/crotonase-like_dom_sf"/>
</dbReference>
<dbReference type="EMBL" id="WIVE01000007">
    <property type="protein sequence ID" value="MQX35688.1"/>
    <property type="molecule type" value="Genomic_DNA"/>
</dbReference>
<dbReference type="NCBIfam" id="NF005498">
    <property type="entry name" value="PRK07112.1"/>
    <property type="match status" value="1"/>
</dbReference>
<comment type="similarity">
    <text evidence="1">Belongs to the enoyl-CoA hydratase/isomerase family.</text>
</comment>
<dbReference type="AlphaFoldDB" id="A0A7X1ZCA9"/>
<sequence length="256" mass="27672">MPDIRGETLTARIDGGVCRLCFTRPEAGNTITAALVTEMDAALRRCEDPASGVSVVVLEGAPDVFCTGGDFEGIADDAPSNDPEPLYDLWQRLAEGPFVSVAVVRGRANAGGVGFVAACDLVLAEPSASFSLSELLFGLYPACVLPFLVRRVGRQTAHVMTLTTQPMGAAEALRAGLVDALDEAAEPLLRRHLVRLRRLARPAVARYKQYTAEMDGAWLAARRPAALAANREMFADPAVRAGIRRYVREMKFPWED</sequence>
<dbReference type="PANTHER" id="PTHR42964">
    <property type="entry name" value="ENOYL-COA HYDRATASE"/>
    <property type="match status" value="1"/>
</dbReference>
<evidence type="ECO:0000313" key="3">
    <source>
        <dbReference type="Proteomes" id="UP000434582"/>
    </source>
</evidence>
<dbReference type="PANTHER" id="PTHR42964:SF1">
    <property type="entry name" value="POLYKETIDE BIOSYNTHESIS ENOYL-COA HYDRATASE PKSH-RELATED"/>
    <property type="match status" value="1"/>
</dbReference>
<evidence type="ECO:0000313" key="2">
    <source>
        <dbReference type="EMBL" id="MQX35688.1"/>
    </source>
</evidence>
<gene>
    <name evidence="2" type="ORF">GHC57_04065</name>
</gene>
<dbReference type="InterPro" id="IPR001753">
    <property type="entry name" value="Enoyl-CoA_hydra/iso"/>
</dbReference>
<keyword evidence="2" id="KW-0413">Isomerase</keyword>
<comment type="caution">
    <text evidence="2">The sequence shown here is derived from an EMBL/GenBank/DDBJ whole genome shotgun (WGS) entry which is preliminary data.</text>
</comment>
<dbReference type="Proteomes" id="UP000434582">
    <property type="component" value="Unassembled WGS sequence"/>
</dbReference>
<reference evidence="2 3" key="1">
    <citation type="submission" date="2019-10" db="EMBL/GenBank/DDBJ databases">
        <title>Draft whole-genome sequence of the purple nonsulfur photosynthetic bacterium Roseospira navarrensis DSM 15114.</title>
        <authorList>
            <person name="Kyndt J.A."/>
            <person name="Meyer T.E."/>
        </authorList>
    </citation>
    <scope>NUCLEOTIDE SEQUENCE [LARGE SCALE GENOMIC DNA]</scope>
    <source>
        <strain evidence="2 3">DSM 15114</strain>
    </source>
</reference>
<keyword evidence="3" id="KW-1185">Reference proteome</keyword>
<name>A0A7X1ZCA9_9PROT</name>
<organism evidence="2 3">
    <name type="scientific">Roseospira navarrensis</name>
    <dbReference type="NCBI Taxonomy" id="140058"/>
    <lineage>
        <taxon>Bacteria</taxon>
        <taxon>Pseudomonadati</taxon>
        <taxon>Pseudomonadota</taxon>
        <taxon>Alphaproteobacteria</taxon>
        <taxon>Rhodospirillales</taxon>
        <taxon>Rhodospirillaceae</taxon>
        <taxon>Roseospira</taxon>
    </lineage>
</organism>
<proteinExistence type="inferred from homology"/>
<dbReference type="Gene3D" id="3.90.226.10">
    <property type="entry name" value="2-enoyl-CoA Hydratase, Chain A, domain 1"/>
    <property type="match status" value="1"/>
</dbReference>
<dbReference type="CDD" id="cd06558">
    <property type="entry name" value="crotonase-like"/>
    <property type="match status" value="1"/>
</dbReference>
<dbReference type="SUPFAM" id="SSF52096">
    <property type="entry name" value="ClpP/crotonase"/>
    <property type="match status" value="1"/>
</dbReference>
<evidence type="ECO:0000256" key="1">
    <source>
        <dbReference type="ARBA" id="ARBA00005254"/>
    </source>
</evidence>